<reference evidence="2" key="1">
    <citation type="journal article" date="2024" name="J Bioinform Genom">
        <title>Complete genome sequence of the type strain bacterium Sphaerochaeta associata GLS2t (VKM B-2742)t.</title>
        <authorList>
            <person name="Troshina O.Y."/>
            <person name="Tepeeva A.N."/>
            <person name="Arzamasceva V.O."/>
            <person name="Whitman W.B."/>
            <person name="Varghese N."/>
            <person name="Shapiro N."/>
            <person name="Woyke T."/>
            <person name="Kripides N.C."/>
            <person name="Vasilenko O.V."/>
        </authorList>
    </citation>
    <scope>NUCLEOTIDE SEQUENCE [LARGE SCALE GENOMIC DNA]</scope>
    <source>
        <strain evidence="2">GLS2T</strain>
    </source>
</reference>
<protein>
    <submittedName>
        <fullName evidence="1">Phosphoribosylaminoimidazolecarboxamide formyltransferase</fullName>
        <ecNumber evidence="1">2.1.2.3</ecNumber>
    </submittedName>
</protein>
<dbReference type="SMART" id="SM00798">
    <property type="entry name" value="AICARFT_IMPCHas"/>
    <property type="match status" value="1"/>
</dbReference>
<dbReference type="Pfam" id="PF01808">
    <property type="entry name" value="AICARFT_IMPCHas"/>
    <property type="match status" value="1"/>
</dbReference>
<dbReference type="PANTHER" id="PTHR11692">
    <property type="entry name" value="BIFUNCTIONAL PURINE BIOSYNTHESIS PROTEIN PURH"/>
    <property type="match status" value="1"/>
</dbReference>
<dbReference type="InterPro" id="IPR024050">
    <property type="entry name" value="AICAR_Tfase_insert_dom_sf"/>
</dbReference>
<gene>
    <name evidence="1" type="ORF">MUG09_11890</name>
</gene>
<dbReference type="NCBIfam" id="NF005492">
    <property type="entry name" value="PRK07106.1"/>
    <property type="match status" value="1"/>
</dbReference>
<keyword evidence="1" id="KW-0808">Transferase</keyword>
<dbReference type="RefSeq" id="WP_244771646.1">
    <property type="nucleotide sequence ID" value="NZ_CP094929.1"/>
</dbReference>
<dbReference type="InterPro" id="IPR024051">
    <property type="entry name" value="AICAR_Tfase_dup_dom_sf"/>
</dbReference>
<dbReference type="InterPro" id="IPR002695">
    <property type="entry name" value="PurH-like"/>
</dbReference>
<dbReference type="PANTHER" id="PTHR11692:SF0">
    <property type="entry name" value="BIFUNCTIONAL PURINE BIOSYNTHESIS PROTEIN ATIC"/>
    <property type="match status" value="1"/>
</dbReference>
<dbReference type="GO" id="GO:0004643">
    <property type="term" value="F:phosphoribosylaminoimidazolecarboxamide formyltransferase activity"/>
    <property type="evidence" value="ECO:0007669"/>
    <property type="project" value="UniProtKB-EC"/>
</dbReference>
<organism evidence="1 2">
    <name type="scientific">Sphaerochaeta associata</name>
    <dbReference type="NCBI Taxonomy" id="1129264"/>
    <lineage>
        <taxon>Bacteria</taxon>
        <taxon>Pseudomonadati</taxon>
        <taxon>Spirochaetota</taxon>
        <taxon>Spirochaetia</taxon>
        <taxon>Spirochaetales</taxon>
        <taxon>Sphaerochaetaceae</taxon>
        <taxon>Sphaerochaeta</taxon>
    </lineage>
</organism>
<sequence>MDCIELKYGCNPNQRMASICVEEGRLPLTVLNGRAGYINLLDALNGWQLVRSLSKATGYASAASFKHVSPAGAAVGLPLDEAERQMYFIGEKTELSDLAVAYVRARGADRMSSFGDFISLSCECDLSTAQIIKSEVSDGVIAPSYSKEALEVLKKKKGGAYTILQIDEDYEPPLQETRSVFGITFKQMRNTQILDLSVLTPIVTANRNLPPEAELDLLVALNTLKYTQSNSVCYAKRGQTIGVGAGQQSRIHCTRLAGEKADMWQLRQSGRVLSLPFLPNLSRNDKDNAVELFLRSETAQCKRFLTTDVSAMTEDERRSFLAQVSGVSLASDAFFPFRDNIDRAARSGVSYIAQSGGSLRDEEVIQACNEYGMVMVANGIRLFHH</sequence>
<keyword evidence="2" id="KW-1185">Reference proteome</keyword>
<dbReference type="Proteomes" id="UP000829708">
    <property type="component" value="Chromosome"/>
</dbReference>
<dbReference type="EMBL" id="CP094929">
    <property type="protein sequence ID" value="UOM50255.1"/>
    <property type="molecule type" value="Genomic_DNA"/>
</dbReference>
<evidence type="ECO:0000313" key="1">
    <source>
        <dbReference type="EMBL" id="UOM50255.1"/>
    </source>
</evidence>
<proteinExistence type="predicted"/>
<dbReference type="InterPro" id="IPR016193">
    <property type="entry name" value="Cytidine_deaminase-like"/>
</dbReference>
<dbReference type="Gene3D" id="1.10.287.440">
    <property type="match status" value="1"/>
</dbReference>
<name>A0ABY4D7T1_9SPIR</name>
<dbReference type="Gene3D" id="3.40.140.20">
    <property type="match status" value="2"/>
</dbReference>
<dbReference type="EC" id="2.1.2.3" evidence="1"/>
<evidence type="ECO:0000313" key="2">
    <source>
        <dbReference type="Proteomes" id="UP000829708"/>
    </source>
</evidence>
<accession>A0ABY4D7T1</accession>
<dbReference type="SUPFAM" id="SSF53927">
    <property type="entry name" value="Cytidine deaminase-like"/>
    <property type="match status" value="1"/>
</dbReference>